<dbReference type="PANTHER" id="PTHR47482">
    <property type="entry name" value="OS11G0632001 PROTEIN"/>
    <property type="match status" value="1"/>
</dbReference>
<dbReference type="Proteomes" id="UP000298652">
    <property type="component" value="Chromosome 8"/>
</dbReference>
<dbReference type="PANTHER" id="PTHR47482:SF5">
    <property type="entry name" value="FAR1 DOMAIN-CONTAINING PROTEIN"/>
    <property type="match status" value="1"/>
</dbReference>
<accession>A0A4U6TG46</accession>
<dbReference type="EMBL" id="CM016559">
    <property type="protein sequence ID" value="TKW01271.1"/>
    <property type="molecule type" value="Genomic_DNA"/>
</dbReference>
<dbReference type="EMBL" id="CM016559">
    <property type="protein sequence ID" value="TKW01275.1"/>
    <property type="molecule type" value="Genomic_DNA"/>
</dbReference>
<proteinExistence type="predicted"/>
<dbReference type="InterPro" id="IPR004330">
    <property type="entry name" value="FAR1_DNA_bnd_dom"/>
</dbReference>
<evidence type="ECO:0000259" key="1">
    <source>
        <dbReference type="Pfam" id="PF03101"/>
    </source>
</evidence>
<protein>
    <recommendedName>
        <fullName evidence="5">Protein FAR1-RELATED SEQUENCE</fullName>
    </recommendedName>
</protein>
<evidence type="ECO:0008006" key="5">
    <source>
        <dbReference type="Google" id="ProtNLM"/>
    </source>
</evidence>
<gene>
    <name evidence="3" type="ORF">SEVIR_8G169500v2</name>
</gene>
<evidence type="ECO:0000259" key="2">
    <source>
        <dbReference type="Pfam" id="PF10551"/>
    </source>
</evidence>
<dbReference type="InterPro" id="IPR018289">
    <property type="entry name" value="MULE_transposase_dom"/>
</dbReference>
<keyword evidence="4" id="KW-1185">Reference proteome</keyword>
<reference evidence="3 4" key="1">
    <citation type="submission" date="2019-03" db="EMBL/GenBank/DDBJ databases">
        <title>WGS assembly of Setaria viridis.</title>
        <authorList>
            <person name="Huang P."/>
            <person name="Jenkins J."/>
            <person name="Grimwood J."/>
            <person name="Barry K."/>
            <person name="Healey A."/>
            <person name="Mamidi S."/>
            <person name="Sreedasyam A."/>
            <person name="Shu S."/>
            <person name="Feldman M."/>
            <person name="Wu J."/>
            <person name="Yu Y."/>
            <person name="Chen C."/>
            <person name="Johnson J."/>
            <person name="Rokhsar D."/>
            <person name="Baxter I."/>
            <person name="Schmutz J."/>
            <person name="Brutnell T."/>
            <person name="Kellogg E."/>
        </authorList>
    </citation>
    <scope>NUCLEOTIDE SEQUENCE [LARGE SCALE GENOMIC DNA]</scope>
    <source>
        <strain evidence="4">cv. A10</strain>
    </source>
</reference>
<name>A0A4U6TG46_SETVI</name>
<feature type="domain" description="MULE transposase" evidence="2">
    <location>
        <begin position="412"/>
        <end position="457"/>
    </location>
</feature>
<sequence>MLVDPALNSPLESMGKRRHDRIAAEDVLRGRSHLGVNGEGGPSPMSLQDMVMHASNGMLHPALVVGSTSTEDEGCNVHFVDATSVHGFDSSNSDQFGSTKMQEHQFVHVDGMPNGGDSVMGGVTLSGNGNGSGEDAVQCGISDNETETATIWVSEMEAEPWPKWKRLPDDAPEQRPARLMGAIERDLCNSSTRKTKYIFEPTPGMTFDCVVEPQEFYEIYSWEVGFGTKKGDKYRNSMQEFQCQCQGSNTRVQYKTKKKKCQVMLQLHRTTDFGWYVSLHRAEHNHSLFESYSEKLCWNSHGKIQQSTKNMIRNLRDNNVTLTKVNRIISSMIGHGGEPPRSSNSIANLCNRIAKEQKDDDVRKTLEVFEELKKQDPGFQCSVDYDKVKNKLKILMWCTGRSRSQYACFGDVVTFDTTYCTNIYKMPFGIFVGVNNHFLSIIFAGVLMTNEKSDSFE</sequence>
<dbReference type="Pfam" id="PF03101">
    <property type="entry name" value="FAR1"/>
    <property type="match status" value="1"/>
</dbReference>
<organism evidence="3 4">
    <name type="scientific">Setaria viridis</name>
    <name type="common">Green bristlegrass</name>
    <name type="synonym">Setaria italica subsp. viridis</name>
    <dbReference type="NCBI Taxonomy" id="4556"/>
    <lineage>
        <taxon>Eukaryota</taxon>
        <taxon>Viridiplantae</taxon>
        <taxon>Streptophyta</taxon>
        <taxon>Embryophyta</taxon>
        <taxon>Tracheophyta</taxon>
        <taxon>Spermatophyta</taxon>
        <taxon>Magnoliopsida</taxon>
        <taxon>Liliopsida</taxon>
        <taxon>Poales</taxon>
        <taxon>Poaceae</taxon>
        <taxon>PACMAD clade</taxon>
        <taxon>Panicoideae</taxon>
        <taxon>Panicodae</taxon>
        <taxon>Paniceae</taxon>
        <taxon>Cenchrinae</taxon>
        <taxon>Setaria</taxon>
    </lineage>
</organism>
<dbReference type="Gramene" id="TKW01271">
    <property type="protein sequence ID" value="TKW01271"/>
    <property type="gene ID" value="SEVIR_8G169500v2"/>
</dbReference>
<feature type="domain" description="FAR1" evidence="1">
    <location>
        <begin position="215"/>
        <end position="289"/>
    </location>
</feature>
<evidence type="ECO:0000313" key="3">
    <source>
        <dbReference type="EMBL" id="TKW01271.1"/>
    </source>
</evidence>
<evidence type="ECO:0000313" key="4">
    <source>
        <dbReference type="Proteomes" id="UP000298652"/>
    </source>
</evidence>
<dbReference type="OMA" id="KSARCGC"/>
<dbReference type="Gramene" id="TKW01275">
    <property type="protein sequence ID" value="TKW01275"/>
    <property type="gene ID" value="SEVIR_8G169500v2"/>
</dbReference>
<dbReference type="Pfam" id="PF10551">
    <property type="entry name" value="MULE"/>
    <property type="match status" value="1"/>
</dbReference>
<dbReference type="EMBL" id="CM016559">
    <property type="protein sequence ID" value="TKW01272.1"/>
    <property type="molecule type" value="Genomic_DNA"/>
</dbReference>
<dbReference type="AlphaFoldDB" id="A0A4U6TG46"/>
<dbReference type="Gramene" id="TKW01272">
    <property type="protein sequence ID" value="TKW01272"/>
    <property type="gene ID" value="SEVIR_8G169500v2"/>
</dbReference>